<feature type="compositionally biased region" description="Basic and acidic residues" evidence="4">
    <location>
        <begin position="135"/>
        <end position="156"/>
    </location>
</feature>
<proteinExistence type="inferred from homology"/>
<evidence type="ECO:0000256" key="2">
    <source>
        <dbReference type="ARBA" id="ARBA00022884"/>
    </source>
</evidence>
<dbReference type="GO" id="GO:0003723">
    <property type="term" value="F:RNA binding"/>
    <property type="evidence" value="ECO:0007669"/>
    <property type="project" value="UniProtKB-UniRule"/>
</dbReference>
<dbReference type="RefSeq" id="WP_162422335.1">
    <property type="nucleotide sequence ID" value="NZ_WVIE01000005.1"/>
</dbReference>
<dbReference type="InterPro" id="IPR020081">
    <property type="entry name" value="SsrA-bd_prot_CS"/>
</dbReference>
<evidence type="ECO:0000313" key="6">
    <source>
        <dbReference type="Proteomes" id="UP000646053"/>
    </source>
</evidence>
<dbReference type="PROSITE" id="PS01317">
    <property type="entry name" value="SSRP"/>
    <property type="match status" value="1"/>
</dbReference>
<dbReference type="Gene3D" id="2.40.280.10">
    <property type="match status" value="1"/>
</dbReference>
<dbReference type="HAMAP" id="MF_00023">
    <property type="entry name" value="SmpB"/>
    <property type="match status" value="1"/>
</dbReference>
<dbReference type="Pfam" id="PF01668">
    <property type="entry name" value="SmpB"/>
    <property type="match status" value="1"/>
</dbReference>
<name>A0A8J7Z0H2_9CYAN</name>
<comment type="caution">
    <text evidence="5">The sequence shown here is derived from an EMBL/GenBank/DDBJ whole genome shotgun (WGS) entry which is preliminary data.</text>
</comment>
<dbReference type="EMBL" id="WVIE01000005">
    <property type="protein sequence ID" value="NDJ16825.1"/>
    <property type="molecule type" value="Genomic_DNA"/>
</dbReference>
<dbReference type="Proteomes" id="UP000646053">
    <property type="component" value="Unassembled WGS sequence"/>
</dbReference>
<dbReference type="GO" id="GO:0070929">
    <property type="term" value="P:trans-translation"/>
    <property type="evidence" value="ECO:0007669"/>
    <property type="project" value="UniProtKB-UniRule"/>
</dbReference>
<keyword evidence="2 3" id="KW-0694">RNA-binding</keyword>
<evidence type="ECO:0000313" key="5">
    <source>
        <dbReference type="EMBL" id="NDJ16825.1"/>
    </source>
</evidence>
<dbReference type="AlphaFoldDB" id="A0A8J7Z0H2"/>
<protein>
    <recommendedName>
        <fullName evidence="3">SsrA-binding protein</fullName>
    </recommendedName>
    <alternativeName>
        <fullName evidence="3">Small protein B</fullName>
    </alternativeName>
</protein>
<organism evidence="5 6">
    <name type="scientific">Myxacorys almedinensis A</name>
    <dbReference type="NCBI Taxonomy" id="2690445"/>
    <lineage>
        <taxon>Bacteria</taxon>
        <taxon>Bacillati</taxon>
        <taxon>Cyanobacteriota</taxon>
        <taxon>Cyanophyceae</taxon>
        <taxon>Leptolyngbyales</taxon>
        <taxon>Leptolyngbyaceae</taxon>
        <taxon>Myxacorys</taxon>
        <taxon>Myxacorys almedinensis</taxon>
    </lineage>
</organism>
<evidence type="ECO:0000256" key="4">
    <source>
        <dbReference type="SAM" id="MobiDB-lite"/>
    </source>
</evidence>
<sequence length="156" mass="18223">MSDTKTQGFKIVSDNRQARFQYEILETYEAGIELVGTEVKSIRAGKVNLRDGYALIRNGEVLLSNVHISPHQSSSLFFNHDPTRTRKLLLHRQEIRKLIGKVEQQGLTLVPLKMYLKRGWVKVDLALVRGKKLHDKRDDMRKRQDKRDIERAMKNR</sequence>
<evidence type="ECO:0000256" key="1">
    <source>
        <dbReference type="ARBA" id="ARBA00022490"/>
    </source>
</evidence>
<dbReference type="InterPro" id="IPR000037">
    <property type="entry name" value="SsrA-bd_prot"/>
</dbReference>
<dbReference type="PANTHER" id="PTHR30308">
    <property type="entry name" value="TMRNA-BINDING COMPONENT OF TRANS-TRANSLATION TAGGING COMPLEX"/>
    <property type="match status" value="1"/>
</dbReference>
<comment type="function">
    <text evidence="3">Required for rescue of stalled ribosomes mediated by trans-translation. Binds to transfer-messenger RNA (tmRNA), required for stable association of tmRNA with ribosomes. tmRNA and SmpB together mimic tRNA shape, replacing the anticodon stem-loop with SmpB. tmRNA is encoded by the ssrA gene; the 2 termini fold to resemble tRNA(Ala) and it encodes a 'tag peptide', a short internal open reading frame. During trans-translation Ala-aminoacylated tmRNA acts like a tRNA, entering the A-site of stalled ribosomes, displacing the stalled mRNA. The ribosome then switches to translate the ORF on the tmRNA; the nascent peptide is terminated with the 'tag peptide' encoded by the tmRNA and targeted for degradation. The ribosome is freed to recommence translation, which seems to be the essential function of trans-translation.</text>
</comment>
<evidence type="ECO:0000256" key="3">
    <source>
        <dbReference type="HAMAP-Rule" id="MF_00023"/>
    </source>
</evidence>
<feature type="region of interest" description="Disordered" evidence="4">
    <location>
        <begin position="134"/>
        <end position="156"/>
    </location>
</feature>
<keyword evidence="6" id="KW-1185">Reference proteome</keyword>
<reference evidence="5" key="1">
    <citation type="submission" date="2019-12" db="EMBL/GenBank/DDBJ databases">
        <title>High-Quality draft genome sequences of three cyanobacteria isolated from the limestone walls of the Old Cathedral of Coimbra.</title>
        <authorList>
            <person name="Tiago I."/>
            <person name="Soares F."/>
            <person name="Portugal A."/>
        </authorList>
    </citation>
    <scope>NUCLEOTIDE SEQUENCE</scope>
    <source>
        <strain evidence="5">A</strain>
    </source>
</reference>
<dbReference type="PANTHER" id="PTHR30308:SF2">
    <property type="entry name" value="SSRA-BINDING PROTEIN"/>
    <property type="match status" value="1"/>
</dbReference>
<comment type="similarity">
    <text evidence="3">Belongs to the SmpB family.</text>
</comment>
<dbReference type="GO" id="GO:0070930">
    <property type="term" value="P:trans-translation-dependent protein tagging"/>
    <property type="evidence" value="ECO:0007669"/>
    <property type="project" value="TreeGrafter"/>
</dbReference>
<dbReference type="NCBIfam" id="NF003843">
    <property type="entry name" value="PRK05422.1"/>
    <property type="match status" value="1"/>
</dbReference>
<comment type="subcellular location">
    <subcellularLocation>
        <location evidence="3">Cytoplasm</location>
    </subcellularLocation>
    <text evidence="3">The tmRNA-SmpB complex associates with stalled 70S ribosomes.</text>
</comment>
<keyword evidence="1 3" id="KW-0963">Cytoplasm</keyword>
<dbReference type="SUPFAM" id="SSF74982">
    <property type="entry name" value="Small protein B (SmpB)"/>
    <property type="match status" value="1"/>
</dbReference>
<accession>A0A8J7Z0H2</accession>
<dbReference type="NCBIfam" id="TIGR00086">
    <property type="entry name" value="smpB"/>
    <property type="match status" value="1"/>
</dbReference>
<gene>
    <name evidence="3 5" type="primary">smpB</name>
    <name evidence="5" type="ORF">GS601_05895</name>
</gene>
<dbReference type="GO" id="GO:0005829">
    <property type="term" value="C:cytosol"/>
    <property type="evidence" value="ECO:0007669"/>
    <property type="project" value="TreeGrafter"/>
</dbReference>
<dbReference type="CDD" id="cd09294">
    <property type="entry name" value="SmpB"/>
    <property type="match status" value="1"/>
</dbReference>
<dbReference type="InterPro" id="IPR023620">
    <property type="entry name" value="SmpB"/>
</dbReference>